<feature type="domain" description="Ice-binding protein C-terminal" evidence="2">
    <location>
        <begin position="145"/>
        <end position="169"/>
    </location>
</feature>
<feature type="chain" id="PRO_5028895314" evidence="1">
    <location>
        <begin position="21"/>
        <end position="173"/>
    </location>
</feature>
<evidence type="ECO:0000313" key="4">
    <source>
        <dbReference type="Proteomes" id="UP000515292"/>
    </source>
</evidence>
<dbReference type="InterPro" id="IPR013424">
    <property type="entry name" value="Ice-binding_C"/>
</dbReference>
<dbReference type="AlphaFoldDB" id="A0A7G5IJ23"/>
<dbReference type="NCBIfam" id="NF035944">
    <property type="entry name" value="PEPxxWA-CTERM"/>
    <property type="match status" value="1"/>
</dbReference>
<name>A0A7G5IJ23_9SPHN</name>
<evidence type="ECO:0000259" key="2">
    <source>
        <dbReference type="Pfam" id="PF07589"/>
    </source>
</evidence>
<keyword evidence="1" id="KW-0732">Signal</keyword>
<protein>
    <submittedName>
        <fullName evidence="3">PEP-CTERM sorting domain-containing protein</fullName>
    </submittedName>
</protein>
<dbReference type="EMBL" id="CP059851">
    <property type="protein sequence ID" value="QMW23365.1"/>
    <property type="molecule type" value="Genomic_DNA"/>
</dbReference>
<proteinExistence type="predicted"/>
<dbReference type="Proteomes" id="UP000515292">
    <property type="component" value="Chromosome"/>
</dbReference>
<sequence length="173" mass="17857">MLKQMVVGACALLGAVSADAVVVTVNGAFTATDWSVYFGTPSAPIDPLFLTYSATFDTDLEYTDDATVLTIGSTNIPYAIRFSKGAGDGAVLVLATAGDPDSCTHFTSTFCAFVSDYMTGTPTFVEQSPADGGGWVAGTITGGVVPEPATWAMMIAGFGLVGGAMRRRRMVAV</sequence>
<gene>
    <name evidence="3" type="ORF">H3309_02355</name>
</gene>
<dbReference type="NCBIfam" id="TIGR02595">
    <property type="entry name" value="PEP_CTERM"/>
    <property type="match status" value="1"/>
</dbReference>
<accession>A0A7G5IJ23</accession>
<feature type="signal peptide" evidence="1">
    <location>
        <begin position="1"/>
        <end position="20"/>
    </location>
</feature>
<organism evidence="3 4">
    <name type="scientific">Sandaracinobacteroides saxicola</name>
    <dbReference type="NCBI Taxonomy" id="2759707"/>
    <lineage>
        <taxon>Bacteria</taxon>
        <taxon>Pseudomonadati</taxon>
        <taxon>Pseudomonadota</taxon>
        <taxon>Alphaproteobacteria</taxon>
        <taxon>Sphingomonadales</taxon>
        <taxon>Sphingosinicellaceae</taxon>
        <taxon>Sandaracinobacteroides</taxon>
    </lineage>
</organism>
<dbReference type="Pfam" id="PF07589">
    <property type="entry name" value="PEP-CTERM"/>
    <property type="match status" value="1"/>
</dbReference>
<evidence type="ECO:0000313" key="3">
    <source>
        <dbReference type="EMBL" id="QMW23365.1"/>
    </source>
</evidence>
<evidence type="ECO:0000256" key="1">
    <source>
        <dbReference type="SAM" id="SignalP"/>
    </source>
</evidence>
<dbReference type="KEGG" id="sand:H3309_02355"/>
<reference evidence="3 4" key="1">
    <citation type="submission" date="2020-07" db="EMBL/GenBank/DDBJ databases">
        <title>Complete genome sequence for Sandaracinobacter sp. M6.</title>
        <authorList>
            <person name="Tang Y."/>
            <person name="Liu Q."/>
            <person name="Guo Z."/>
            <person name="Lei P."/>
            <person name="Huang B."/>
        </authorList>
    </citation>
    <scope>NUCLEOTIDE SEQUENCE [LARGE SCALE GENOMIC DNA]</scope>
    <source>
        <strain evidence="3 4">M6</strain>
    </source>
</reference>
<keyword evidence="4" id="KW-1185">Reference proteome</keyword>